<dbReference type="OrthoDB" id="5035669at2759"/>
<name>A0A8K0WWT2_9HYPO</name>
<proteinExistence type="predicted"/>
<evidence type="ECO:0000313" key="2">
    <source>
        <dbReference type="Proteomes" id="UP000813444"/>
    </source>
</evidence>
<evidence type="ECO:0000313" key="1">
    <source>
        <dbReference type="EMBL" id="KAH7327764.1"/>
    </source>
</evidence>
<keyword evidence="2" id="KW-1185">Reference proteome</keyword>
<gene>
    <name evidence="1" type="ORF">B0I35DRAFT_415668</name>
</gene>
<organism evidence="1 2">
    <name type="scientific">Stachybotrys elegans</name>
    <dbReference type="NCBI Taxonomy" id="80388"/>
    <lineage>
        <taxon>Eukaryota</taxon>
        <taxon>Fungi</taxon>
        <taxon>Dikarya</taxon>
        <taxon>Ascomycota</taxon>
        <taxon>Pezizomycotina</taxon>
        <taxon>Sordariomycetes</taxon>
        <taxon>Hypocreomycetidae</taxon>
        <taxon>Hypocreales</taxon>
        <taxon>Stachybotryaceae</taxon>
        <taxon>Stachybotrys</taxon>
    </lineage>
</organism>
<protein>
    <submittedName>
        <fullName evidence="1">Uncharacterized protein</fullName>
    </submittedName>
</protein>
<dbReference type="Proteomes" id="UP000813444">
    <property type="component" value="Unassembled WGS sequence"/>
</dbReference>
<comment type="caution">
    <text evidence="1">The sequence shown here is derived from an EMBL/GenBank/DDBJ whole genome shotgun (WGS) entry which is preliminary data.</text>
</comment>
<reference evidence="1" key="1">
    <citation type="journal article" date="2021" name="Nat. Commun.">
        <title>Genetic determinants of endophytism in the Arabidopsis root mycobiome.</title>
        <authorList>
            <person name="Mesny F."/>
            <person name="Miyauchi S."/>
            <person name="Thiergart T."/>
            <person name="Pickel B."/>
            <person name="Atanasova L."/>
            <person name="Karlsson M."/>
            <person name="Huettel B."/>
            <person name="Barry K.W."/>
            <person name="Haridas S."/>
            <person name="Chen C."/>
            <person name="Bauer D."/>
            <person name="Andreopoulos W."/>
            <person name="Pangilinan J."/>
            <person name="LaButti K."/>
            <person name="Riley R."/>
            <person name="Lipzen A."/>
            <person name="Clum A."/>
            <person name="Drula E."/>
            <person name="Henrissat B."/>
            <person name="Kohler A."/>
            <person name="Grigoriev I.V."/>
            <person name="Martin F.M."/>
            <person name="Hacquard S."/>
        </authorList>
    </citation>
    <scope>NUCLEOTIDE SEQUENCE</scope>
    <source>
        <strain evidence="1">MPI-CAGE-CH-0235</strain>
    </source>
</reference>
<dbReference type="EMBL" id="JAGPNK010000001">
    <property type="protein sequence ID" value="KAH7327764.1"/>
    <property type="molecule type" value="Genomic_DNA"/>
</dbReference>
<sequence>MDPSWSEHIERIARLAGSKEIYFAHVEASPISGKTTYFARALWCQANQLRPGTHLVHAAPHSELPYVRALADRQDDIGTWHQEQIAAAGISAGPFSTQSFDAVYRALTSDTKEGNLIYVVDLDLRCPADQALALLSLMELAQSPGQRRLAVITMSSHPLPEYHQDMCRMHTVDIACIQLPSKEREQKVSFRTCKQNGVVGEVVEAVASHPQESHLVLIMGLSPHWEIGEALFGKTFAGVHCIPPPPRDQDLLSSNYAQMQKTFTQGHESVVIVRVEEPGSWHFRPWVQGFQNVHVILNDEQMRYIMDYRAGQFATVHRRPTVMENEEIFSSALRSTGASTTVYLCSGDGETSSRDFLETDSDYMRYDVENRHVLGFIASLALSSLDDFGSFFFVTASIQVETKHRIEEMRLNQLRTEEVALFHDLLPAVEYDARLALMLSRRNATPTRIQAKIDLASVLTAGGSDMFTHVEGSADDLIASKTLGIGRELMRTGSLWIFVGLWQEWRQQMESNLGIFGLRGPQFPTMVFNQLCLGDWLHPGSAYRAWNVSRYLTSILTSHQHRVDQHVSPVEAFTEADTQALRQELFDAFLFQLMYVDVPQEPVHSGTASLVRMWPSERFRNILEETMGPAQKRAKFGICCEPLQQASDLTLRRFKDWTNVDPRVGGGSDIFARIQCIHTYGFNTDEVEE</sequence>
<accession>A0A8K0WWT2</accession>
<dbReference type="AlphaFoldDB" id="A0A8K0WWT2"/>